<keyword evidence="3" id="KW-0210">Decarboxylase</keyword>
<keyword evidence="4 6" id="KW-0663">Pyridoxal phosphate</keyword>
<evidence type="ECO:0000256" key="3">
    <source>
        <dbReference type="ARBA" id="ARBA00022793"/>
    </source>
</evidence>
<evidence type="ECO:0000256" key="5">
    <source>
        <dbReference type="ARBA" id="ARBA00023239"/>
    </source>
</evidence>
<dbReference type="SUPFAM" id="SSF53383">
    <property type="entry name" value="PLP-dependent transferases"/>
    <property type="match status" value="1"/>
</dbReference>
<accession>A0A5R9EB55</accession>
<gene>
    <name evidence="8" type="ORF">FEF34_33085</name>
</gene>
<evidence type="ECO:0000256" key="7">
    <source>
        <dbReference type="RuleBase" id="RU000382"/>
    </source>
</evidence>
<proteinExistence type="inferred from homology"/>
<dbReference type="InterPro" id="IPR002129">
    <property type="entry name" value="PyrdxlP-dep_de-COase"/>
</dbReference>
<evidence type="ECO:0000313" key="8">
    <source>
        <dbReference type="EMBL" id="TLQ47156.1"/>
    </source>
</evidence>
<dbReference type="PANTHER" id="PTHR11999">
    <property type="entry name" value="GROUP II PYRIDOXAL-5-PHOSPHATE DECARBOXYLASE"/>
    <property type="match status" value="1"/>
</dbReference>
<evidence type="ECO:0000256" key="1">
    <source>
        <dbReference type="ARBA" id="ARBA00001933"/>
    </source>
</evidence>
<protein>
    <submittedName>
        <fullName evidence="8">Aspartate aminotransferase family protein</fullName>
    </submittedName>
</protein>
<keyword evidence="9" id="KW-1185">Reference proteome</keyword>
<keyword evidence="8" id="KW-0808">Transferase</keyword>
<dbReference type="GO" id="GO:0006520">
    <property type="term" value="P:amino acid metabolic process"/>
    <property type="evidence" value="ECO:0007669"/>
    <property type="project" value="InterPro"/>
</dbReference>
<comment type="cofactor">
    <cofactor evidence="1 6 7">
        <name>pyridoxal 5'-phosphate</name>
        <dbReference type="ChEBI" id="CHEBI:597326"/>
    </cofactor>
</comment>
<dbReference type="Gene3D" id="3.40.640.10">
    <property type="entry name" value="Type I PLP-dependent aspartate aminotransferase-like (Major domain)"/>
    <property type="match status" value="1"/>
</dbReference>
<evidence type="ECO:0000256" key="4">
    <source>
        <dbReference type="ARBA" id="ARBA00022898"/>
    </source>
</evidence>
<keyword evidence="8" id="KW-0032">Aminotransferase</keyword>
<comment type="similarity">
    <text evidence="2 7">Belongs to the group II decarboxylase family.</text>
</comment>
<dbReference type="GO" id="GO:0004058">
    <property type="term" value="F:aromatic-L-amino-acid decarboxylase activity"/>
    <property type="evidence" value="ECO:0007669"/>
    <property type="project" value="UniProtKB-ARBA"/>
</dbReference>
<dbReference type="InterPro" id="IPR015421">
    <property type="entry name" value="PyrdxlP-dep_Trfase_major"/>
</dbReference>
<dbReference type="AlphaFoldDB" id="A0A5R9EB55"/>
<feature type="modified residue" description="N6-(pyridoxal phosphate)lysine" evidence="6">
    <location>
        <position position="293"/>
    </location>
</feature>
<dbReference type="InterPro" id="IPR015424">
    <property type="entry name" value="PyrdxlP-dep_Trfase"/>
</dbReference>
<dbReference type="PRINTS" id="PR00800">
    <property type="entry name" value="YHDCRBOXLASE"/>
</dbReference>
<dbReference type="InterPro" id="IPR015422">
    <property type="entry name" value="PyrdxlP-dep_Trfase_small"/>
</dbReference>
<organism evidence="8 9">
    <name type="scientific">Streptomyces marianii</name>
    <dbReference type="NCBI Taxonomy" id="1817406"/>
    <lineage>
        <taxon>Bacteria</taxon>
        <taxon>Bacillati</taxon>
        <taxon>Actinomycetota</taxon>
        <taxon>Actinomycetes</taxon>
        <taxon>Kitasatosporales</taxon>
        <taxon>Streptomycetaceae</taxon>
        <taxon>Streptomyces</taxon>
    </lineage>
</organism>
<name>A0A5R9EB55_9ACTN</name>
<dbReference type="GO" id="GO:0008483">
    <property type="term" value="F:transaminase activity"/>
    <property type="evidence" value="ECO:0007669"/>
    <property type="project" value="UniProtKB-KW"/>
</dbReference>
<evidence type="ECO:0000256" key="2">
    <source>
        <dbReference type="ARBA" id="ARBA00009533"/>
    </source>
</evidence>
<dbReference type="GO" id="GO:0030170">
    <property type="term" value="F:pyridoxal phosphate binding"/>
    <property type="evidence" value="ECO:0007669"/>
    <property type="project" value="InterPro"/>
</dbReference>
<dbReference type="GO" id="GO:0019752">
    <property type="term" value="P:carboxylic acid metabolic process"/>
    <property type="evidence" value="ECO:0007669"/>
    <property type="project" value="InterPro"/>
</dbReference>
<sequence length="467" mass="49788">MHHGLALDLAHLPQLLKCVQDQATSFLDRVAERPVVPLAQPPQEVPLPERGVGARGGMRDFVERWEPALSASAGPRYLGFVTGGVTPAALAGDWLTAVADQNVMSSADDTGQRLEHETIAWLRELFGLTREHQGTFVSGATMSNTVGLAIGREWVGERLGVSVAEAGVAALGPVRVLSGSPHSSVPKGLSMLGLGREALASVPTLPGREAVDPMALEAALAQSDTPCIVVANAGTVNTGDFDDLRAVAALRGRYDFWLHVDAAFGAFAALSPAEAHLVEGLDLADSVCVDLHKWLNVPYDSAVQFTRRRDLQARVFQNAAAYLGPLGDVPDCVHLTPENSRRLRALAAWFTLRAYGREGYREIVERCIACARSLAASLEQIPELRLLAPARLNVVCFTLADDPTPARLAGLARELADQAFLTPTVYDGVPALRAAFSNWRTTDADVLTVIEALRAKFAATTAGPGSS</sequence>
<dbReference type="Gene3D" id="3.90.1150.10">
    <property type="entry name" value="Aspartate Aminotransferase, domain 1"/>
    <property type="match status" value="1"/>
</dbReference>
<evidence type="ECO:0000256" key="6">
    <source>
        <dbReference type="PIRSR" id="PIRSR602129-50"/>
    </source>
</evidence>
<evidence type="ECO:0000313" key="9">
    <source>
        <dbReference type="Proteomes" id="UP000305921"/>
    </source>
</evidence>
<dbReference type="RefSeq" id="WP_138056441.1">
    <property type="nucleotide sequence ID" value="NZ_VAWE01000001.1"/>
</dbReference>
<dbReference type="InterPro" id="IPR010977">
    <property type="entry name" value="Aromatic_deC"/>
</dbReference>
<dbReference type="OrthoDB" id="3335676at2"/>
<comment type="caution">
    <text evidence="8">The sequence shown here is derived from an EMBL/GenBank/DDBJ whole genome shotgun (WGS) entry which is preliminary data.</text>
</comment>
<reference evidence="8 9" key="1">
    <citation type="submission" date="2019-05" db="EMBL/GenBank/DDBJ databases">
        <title>Streptomyces marianii sp. nov., a novel marine actinomycete from southern coast of India.</title>
        <authorList>
            <person name="Iniyan A.M."/>
            <person name="Wink J."/>
            <person name="Ramprasad E."/>
            <person name="Ramana C.V."/>
            <person name="Bunk B."/>
            <person name="Sproer C."/>
            <person name="Joseph F.-J.R.S."/>
            <person name="Vincent S.G.P."/>
        </authorList>
    </citation>
    <scope>NUCLEOTIDE SEQUENCE [LARGE SCALE GENOMIC DNA]</scope>
    <source>
        <strain evidence="8 9">ICN19</strain>
    </source>
</reference>
<dbReference type="EMBL" id="VAWE01000001">
    <property type="protein sequence ID" value="TLQ47156.1"/>
    <property type="molecule type" value="Genomic_DNA"/>
</dbReference>
<keyword evidence="5 7" id="KW-0456">Lyase</keyword>
<dbReference type="Proteomes" id="UP000305921">
    <property type="component" value="Unassembled WGS sequence"/>
</dbReference>
<dbReference type="PANTHER" id="PTHR11999:SF70">
    <property type="entry name" value="MIP05841P"/>
    <property type="match status" value="1"/>
</dbReference>
<dbReference type="Pfam" id="PF00282">
    <property type="entry name" value="Pyridoxal_deC"/>
    <property type="match status" value="1"/>
</dbReference>